<name>A0ABY6U8A6_BIOOC</name>
<dbReference type="SUPFAM" id="SSF48403">
    <property type="entry name" value="Ankyrin repeat"/>
    <property type="match status" value="1"/>
</dbReference>
<evidence type="ECO:0000313" key="6">
    <source>
        <dbReference type="Proteomes" id="UP000766486"/>
    </source>
</evidence>
<dbReference type="EMBL" id="CABFNS010000767">
    <property type="protein sequence ID" value="VUC27291.1"/>
    <property type="molecule type" value="Genomic_DNA"/>
</dbReference>
<keyword evidence="2 3" id="KW-0040">ANK repeat</keyword>
<sequence>MASSREIPDEVWSRHRDTILKLRFDENLPLDAAKSKSRNIVQVMKDTHGFEATAAKNLKRKDWETILPIYNDLEKRNLKPRLRLGDHILDEKKVKKARRYLTSDQGRAGESDPLLASTTQTRLWCIEVCRDGKYTDYSGRHSEMKYMDTSSSVALTECATDAFLPAIQKQSVQDDMTSNLDQFQLNTPNSQLAIYYGLSSPLLSLEDSVPMPNFLSDQGDSLHISLGSPHLSVGEFALSSAAGVDNFVSMLGDLDAPLPSPRPATQGFLCVSPSLGDLPGPQLDDISSSMRLPALGLNESQLILSKDQIDFSLQRVFQDPTLRLRMDVESISAGDILNDLQSLLYDCFRGQGTPRDSSLIAQGAIATGQMFKRVVFSIANNFAGLANIPRAIVLGILKNLPKARSDLVGCLQLKNVNFSKPLADNLFRAAVEAGDEELVSIILDTTSGQANKVDVNQIVCESGRRKFTALALAAYLHRPSMVRKLLEHGAKVGPTCNCPYQHYRNCQNYLIHDCQLAVIYGQYSSLATTYSRMDNARVPTRSVSEAAEIVRLILGSKPGAVKRSPQHPDFFMTTSSRLLELMVQAVPPDRHGEMFEPLSVSPMYSSRNKCGPWPTGLGRIVEILEPQKAKQAISTLLSDCKRMGCTPSCAVKNNKSLSYLISRAILGKKFEMADYLLTLTQPDQGNLAAAIRSRRPDLVDSFLEQGALNRGEVPCRDAMSHPFRAEREGKRDCRKSTTPLAEAIRLQDFDLMKRLEEYGALNRILNESSEDFAAALFATVEVGDCLFLKHLLSATPSTSSGKIHWVFLIYEAIELAHFDIAIALITHVATHLDWGDRNGSKINRPAQWGVKRTPLQQACEKGSFEMVEFLVRRRALINAPPAKDGGATALQLAAISGSVRIVEYLLNHGADIHAAPALKHGRTALEGAAEHGRISVLDILLSRGAKGYCKDDILKALVYAERERQRGCEERLKQASFWTGGPPVGEHARL</sequence>
<evidence type="ECO:0000256" key="1">
    <source>
        <dbReference type="ARBA" id="ARBA00022737"/>
    </source>
</evidence>
<gene>
    <name evidence="5" type="ORF">CLO192961_LOCUS208403</name>
</gene>
<dbReference type="PANTHER" id="PTHR24198:SF194">
    <property type="entry name" value="INVERSIN-A"/>
    <property type="match status" value="1"/>
</dbReference>
<dbReference type="InterPro" id="IPR025676">
    <property type="entry name" value="Clr5_dom"/>
</dbReference>
<feature type="repeat" description="ANK" evidence="3">
    <location>
        <begin position="885"/>
        <end position="917"/>
    </location>
</feature>
<evidence type="ECO:0000313" key="5">
    <source>
        <dbReference type="EMBL" id="VUC27291.1"/>
    </source>
</evidence>
<accession>A0ABY6U8A6</accession>
<dbReference type="InterPro" id="IPR002110">
    <property type="entry name" value="Ankyrin_rpt"/>
</dbReference>
<protein>
    <recommendedName>
        <fullName evidence="4">Clr5 domain-containing protein</fullName>
    </recommendedName>
</protein>
<evidence type="ECO:0000259" key="4">
    <source>
        <dbReference type="Pfam" id="PF14420"/>
    </source>
</evidence>
<dbReference type="Gene3D" id="1.25.40.20">
    <property type="entry name" value="Ankyrin repeat-containing domain"/>
    <property type="match status" value="2"/>
</dbReference>
<dbReference type="Proteomes" id="UP000766486">
    <property type="component" value="Unassembled WGS sequence"/>
</dbReference>
<dbReference type="InterPro" id="IPR036770">
    <property type="entry name" value="Ankyrin_rpt-contain_sf"/>
</dbReference>
<dbReference type="PROSITE" id="PS50088">
    <property type="entry name" value="ANK_REPEAT"/>
    <property type="match status" value="2"/>
</dbReference>
<proteinExistence type="predicted"/>
<keyword evidence="1" id="KW-0677">Repeat</keyword>
<keyword evidence="6" id="KW-1185">Reference proteome</keyword>
<dbReference type="PANTHER" id="PTHR24198">
    <property type="entry name" value="ANKYRIN REPEAT AND PROTEIN KINASE DOMAIN-CONTAINING PROTEIN"/>
    <property type="match status" value="1"/>
</dbReference>
<feature type="domain" description="Clr5" evidence="4">
    <location>
        <begin position="9"/>
        <end position="55"/>
    </location>
</feature>
<feature type="repeat" description="ANK" evidence="3">
    <location>
        <begin position="920"/>
        <end position="952"/>
    </location>
</feature>
<dbReference type="Pfam" id="PF14420">
    <property type="entry name" value="Clr5"/>
    <property type="match status" value="1"/>
</dbReference>
<organism evidence="5 6">
    <name type="scientific">Bionectria ochroleuca</name>
    <name type="common">Gliocladium roseum</name>
    <dbReference type="NCBI Taxonomy" id="29856"/>
    <lineage>
        <taxon>Eukaryota</taxon>
        <taxon>Fungi</taxon>
        <taxon>Dikarya</taxon>
        <taxon>Ascomycota</taxon>
        <taxon>Pezizomycotina</taxon>
        <taxon>Sordariomycetes</taxon>
        <taxon>Hypocreomycetidae</taxon>
        <taxon>Hypocreales</taxon>
        <taxon>Bionectriaceae</taxon>
        <taxon>Clonostachys</taxon>
    </lineage>
</organism>
<dbReference type="Pfam" id="PF12796">
    <property type="entry name" value="Ank_2"/>
    <property type="match status" value="1"/>
</dbReference>
<evidence type="ECO:0000256" key="2">
    <source>
        <dbReference type="ARBA" id="ARBA00023043"/>
    </source>
</evidence>
<dbReference type="PROSITE" id="PS50297">
    <property type="entry name" value="ANK_REP_REGION"/>
    <property type="match status" value="2"/>
</dbReference>
<evidence type="ECO:0000256" key="3">
    <source>
        <dbReference type="PROSITE-ProRule" id="PRU00023"/>
    </source>
</evidence>
<reference evidence="5 6" key="1">
    <citation type="submission" date="2019-06" db="EMBL/GenBank/DDBJ databases">
        <authorList>
            <person name="Broberg M."/>
        </authorList>
    </citation>
    <scope>NUCLEOTIDE SEQUENCE [LARGE SCALE GENOMIC DNA]</scope>
</reference>
<comment type="caution">
    <text evidence="5">The sequence shown here is derived from an EMBL/GenBank/DDBJ whole genome shotgun (WGS) entry which is preliminary data.</text>
</comment>
<dbReference type="SMART" id="SM00248">
    <property type="entry name" value="ANK"/>
    <property type="match status" value="5"/>
</dbReference>